<organism evidence="6 7">
    <name type="scientific">Litoribrevibacter euphylliae</name>
    <dbReference type="NCBI Taxonomy" id="1834034"/>
    <lineage>
        <taxon>Bacteria</taxon>
        <taxon>Pseudomonadati</taxon>
        <taxon>Pseudomonadota</taxon>
        <taxon>Gammaproteobacteria</taxon>
        <taxon>Oceanospirillales</taxon>
        <taxon>Oceanospirillaceae</taxon>
        <taxon>Litoribrevibacter</taxon>
    </lineage>
</organism>
<accession>A0ABV7HG30</accession>
<dbReference type="SUPFAM" id="SSF53850">
    <property type="entry name" value="Periplasmic binding protein-like II"/>
    <property type="match status" value="1"/>
</dbReference>
<evidence type="ECO:0000259" key="5">
    <source>
        <dbReference type="PROSITE" id="PS50931"/>
    </source>
</evidence>
<evidence type="ECO:0000256" key="1">
    <source>
        <dbReference type="ARBA" id="ARBA00009437"/>
    </source>
</evidence>
<dbReference type="Pfam" id="PF03466">
    <property type="entry name" value="LysR_substrate"/>
    <property type="match status" value="1"/>
</dbReference>
<keyword evidence="4" id="KW-0804">Transcription</keyword>
<gene>
    <name evidence="6" type="ORF">ACFOEK_10320</name>
</gene>
<comment type="caution">
    <text evidence="6">The sequence shown here is derived from an EMBL/GenBank/DDBJ whole genome shotgun (WGS) entry which is preliminary data.</text>
</comment>
<dbReference type="PANTHER" id="PTHR30537">
    <property type="entry name" value="HTH-TYPE TRANSCRIPTIONAL REGULATOR"/>
    <property type="match status" value="1"/>
</dbReference>
<reference evidence="7" key="1">
    <citation type="journal article" date="2019" name="Int. J. Syst. Evol. Microbiol.">
        <title>The Global Catalogue of Microorganisms (GCM) 10K type strain sequencing project: providing services to taxonomists for standard genome sequencing and annotation.</title>
        <authorList>
            <consortium name="The Broad Institute Genomics Platform"/>
            <consortium name="The Broad Institute Genome Sequencing Center for Infectious Disease"/>
            <person name="Wu L."/>
            <person name="Ma J."/>
        </authorList>
    </citation>
    <scope>NUCLEOTIDE SEQUENCE [LARGE SCALE GENOMIC DNA]</scope>
    <source>
        <strain evidence="7">KCTC 52438</strain>
    </source>
</reference>
<keyword evidence="2" id="KW-0805">Transcription regulation</keyword>
<dbReference type="PROSITE" id="PS50931">
    <property type="entry name" value="HTH_LYSR"/>
    <property type="match status" value="1"/>
</dbReference>
<dbReference type="Pfam" id="PF00126">
    <property type="entry name" value="HTH_1"/>
    <property type="match status" value="1"/>
</dbReference>
<evidence type="ECO:0000313" key="7">
    <source>
        <dbReference type="Proteomes" id="UP001595476"/>
    </source>
</evidence>
<dbReference type="InterPro" id="IPR058163">
    <property type="entry name" value="LysR-type_TF_proteobact-type"/>
</dbReference>
<dbReference type="EMBL" id="JBHRSZ010000004">
    <property type="protein sequence ID" value="MFC3151420.1"/>
    <property type="molecule type" value="Genomic_DNA"/>
</dbReference>
<protein>
    <submittedName>
        <fullName evidence="6">LysR family transcriptional regulator</fullName>
    </submittedName>
</protein>
<dbReference type="InterPro" id="IPR000847">
    <property type="entry name" value="LysR_HTH_N"/>
</dbReference>
<evidence type="ECO:0000256" key="2">
    <source>
        <dbReference type="ARBA" id="ARBA00023015"/>
    </source>
</evidence>
<evidence type="ECO:0000313" key="6">
    <source>
        <dbReference type="EMBL" id="MFC3151420.1"/>
    </source>
</evidence>
<dbReference type="SUPFAM" id="SSF46785">
    <property type="entry name" value="Winged helix' DNA-binding domain"/>
    <property type="match status" value="1"/>
</dbReference>
<keyword evidence="7" id="KW-1185">Reference proteome</keyword>
<dbReference type="Proteomes" id="UP001595476">
    <property type="component" value="Unassembled WGS sequence"/>
</dbReference>
<dbReference type="PANTHER" id="PTHR30537:SF5">
    <property type="entry name" value="HTH-TYPE TRANSCRIPTIONAL ACTIVATOR TTDR-RELATED"/>
    <property type="match status" value="1"/>
</dbReference>
<name>A0ABV7HG30_9GAMM</name>
<keyword evidence="3" id="KW-0238">DNA-binding</keyword>
<sequence>MAKIDDMELFVHVVKAGGLAAAGRKLGLSPASMTARINQIETRYKTRLLTRNTRNIALTEAGERFYSGCLNVLEEVAYTENLLQESKQELEGSLRIAATSDFGRQCVSPAIAEFAALHPKVSVHLKLADGLINIIDEGVDLAFRFGNLPDSNLVSRPIADNRRVLCASPEYLKRHGEPQTPEDLRHHQCLVLERQGQLLNEWHFESDNKRNTLKVRPYLSCSDGDVIRNWALQGHGIVLKSLIDVKQNIANGTLVLVLEQYVRGFSQKDSNSVGLQAIYPSRQYQPRQVKTFLEFFSKWMEKGA</sequence>
<dbReference type="RefSeq" id="WP_386720143.1">
    <property type="nucleotide sequence ID" value="NZ_JBHRSZ010000004.1"/>
</dbReference>
<feature type="domain" description="HTH lysR-type" evidence="5">
    <location>
        <begin position="1"/>
        <end position="59"/>
    </location>
</feature>
<dbReference type="InterPro" id="IPR036390">
    <property type="entry name" value="WH_DNA-bd_sf"/>
</dbReference>
<dbReference type="Gene3D" id="3.40.190.290">
    <property type="match status" value="1"/>
</dbReference>
<proteinExistence type="inferred from homology"/>
<dbReference type="Gene3D" id="1.10.10.10">
    <property type="entry name" value="Winged helix-like DNA-binding domain superfamily/Winged helix DNA-binding domain"/>
    <property type="match status" value="1"/>
</dbReference>
<evidence type="ECO:0000256" key="4">
    <source>
        <dbReference type="ARBA" id="ARBA00023163"/>
    </source>
</evidence>
<dbReference type="InterPro" id="IPR036388">
    <property type="entry name" value="WH-like_DNA-bd_sf"/>
</dbReference>
<dbReference type="CDD" id="cd08422">
    <property type="entry name" value="PBP2_CrgA_like"/>
    <property type="match status" value="1"/>
</dbReference>
<evidence type="ECO:0000256" key="3">
    <source>
        <dbReference type="ARBA" id="ARBA00023125"/>
    </source>
</evidence>
<dbReference type="InterPro" id="IPR005119">
    <property type="entry name" value="LysR_subst-bd"/>
</dbReference>
<comment type="similarity">
    <text evidence="1">Belongs to the LysR transcriptional regulatory family.</text>
</comment>